<proteinExistence type="predicted"/>
<sequence>MSCGTPSLIPALVMACGSQLGGRAGDLTRLALVRGLGACHRSSRRHRISTYTPHWPPVCVTSAAQ</sequence>
<evidence type="ECO:0000313" key="4">
    <source>
        <dbReference type="Proteomes" id="UP000429607"/>
    </source>
</evidence>
<name>A0A6A3N2T1_9STRA</name>
<comment type="caution">
    <text evidence="2">The sequence shown here is derived from an EMBL/GenBank/DDBJ whole genome shotgun (WGS) entry which is preliminary data.</text>
</comment>
<gene>
    <name evidence="2" type="ORF">PR001_g9231</name>
    <name evidence="1" type="ORF">PR002_g9487</name>
    <name evidence="3" type="ORF">PR003_g11745</name>
</gene>
<dbReference type="Proteomes" id="UP000434957">
    <property type="component" value="Unassembled WGS sequence"/>
</dbReference>
<reference evidence="4 6" key="1">
    <citation type="submission" date="2018-09" db="EMBL/GenBank/DDBJ databases">
        <title>Genomic investigation of the strawberry pathogen Phytophthora fragariae indicates pathogenicity is determined by transcriptional variation in three key races.</title>
        <authorList>
            <person name="Adams T.M."/>
            <person name="Armitage A.D."/>
            <person name="Sobczyk M.K."/>
            <person name="Bates H.J."/>
            <person name="Dunwell J.M."/>
            <person name="Nellist C.F."/>
            <person name="Harrison R.J."/>
        </authorList>
    </citation>
    <scope>NUCLEOTIDE SEQUENCE [LARGE SCALE GENOMIC DNA]</scope>
    <source>
        <strain evidence="2 4">SCRP249</strain>
        <strain evidence="1 6">SCRP324</strain>
        <strain evidence="3 5">SCRP333</strain>
    </source>
</reference>
<evidence type="ECO:0000313" key="3">
    <source>
        <dbReference type="EMBL" id="KAE9337968.1"/>
    </source>
</evidence>
<dbReference type="EMBL" id="QXFT01000683">
    <property type="protein sequence ID" value="KAE9337968.1"/>
    <property type="molecule type" value="Genomic_DNA"/>
</dbReference>
<dbReference type="AlphaFoldDB" id="A0A6A3N2T1"/>
<organism evidence="2 4">
    <name type="scientific">Phytophthora rubi</name>
    <dbReference type="NCBI Taxonomy" id="129364"/>
    <lineage>
        <taxon>Eukaryota</taxon>
        <taxon>Sar</taxon>
        <taxon>Stramenopiles</taxon>
        <taxon>Oomycota</taxon>
        <taxon>Peronosporomycetes</taxon>
        <taxon>Peronosporales</taxon>
        <taxon>Peronosporaceae</taxon>
        <taxon>Phytophthora</taxon>
    </lineage>
</organism>
<keyword evidence="5" id="KW-1185">Reference proteome</keyword>
<dbReference type="EMBL" id="QXFU01000509">
    <property type="protein sequence ID" value="KAE9031828.1"/>
    <property type="molecule type" value="Genomic_DNA"/>
</dbReference>
<dbReference type="Proteomes" id="UP000429607">
    <property type="component" value="Unassembled WGS sequence"/>
</dbReference>
<evidence type="ECO:0000313" key="5">
    <source>
        <dbReference type="Proteomes" id="UP000434957"/>
    </source>
</evidence>
<evidence type="ECO:0000313" key="6">
    <source>
        <dbReference type="Proteomes" id="UP000435112"/>
    </source>
</evidence>
<evidence type="ECO:0000313" key="2">
    <source>
        <dbReference type="EMBL" id="KAE9035608.1"/>
    </source>
</evidence>
<protein>
    <submittedName>
        <fullName evidence="2">Uncharacterized protein</fullName>
    </submittedName>
</protein>
<evidence type="ECO:0000313" key="1">
    <source>
        <dbReference type="EMBL" id="KAE9031828.1"/>
    </source>
</evidence>
<dbReference type="EMBL" id="QXFV01000505">
    <property type="protein sequence ID" value="KAE9035608.1"/>
    <property type="molecule type" value="Genomic_DNA"/>
</dbReference>
<dbReference type="Proteomes" id="UP000435112">
    <property type="component" value="Unassembled WGS sequence"/>
</dbReference>
<accession>A0A6A3N2T1</accession>